<evidence type="ECO:0000256" key="2">
    <source>
        <dbReference type="ARBA" id="ARBA00004687"/>
    </source>
</evidence>
<evidence type="ECO:0000256" key="1">
    <source>
        <dbReference type="ARBA" id="ARBA00004477"/>
    </source>
</evidence>
<proteinExistence type="inferred from homology"/>
<evidence type="ECO:0000256" key="9">
    <source>
        <dbReference type="ARBA" id="ARBA00022989"/>
    </source>
</evidence>
<evidence type="ECO:0000256" key="10">
    <source>
        <dbReference type="ARBA" id="ARBA00023136"/>
    </source>
</evidence>
<sequence length="428" mass="48681">MQIAEKGYTHEKICAFYPVCPILWKIVGKLFPFLLERTQLLLGGFLVCNISNTLAMVYLYKLTKAIFNSQNFAVLTLFLYSITPASIFTMALYTEPVFAFTSFAGMYYLFVSNNLIASTILFMLSAGCRSNGITNALFVFIWAVSRAISLVFPLKRTSLTKFLRACFTLAFGAVSCFAIALPTVLHEESQFSHKCIAPTPPSLYSQFLPFEVPLLNISLAHRIIRRYAVLLHVYNPLHKIPALNNILFGGFNDTEVGKIALREWCVVDEHGKGGSIYGFIQGAYWSVGPFRYFTLKQLPRHFMALPISLITVCAVVSYTKHWYDLSKQKKSEKESRKNGQTYFSFAAWPFVLHLAILFLVSYPIINIEVMTRFLNACPPIFWFVASILEGWMNSQGTKRTWLVYLLLFFFIGFAISGAILFPMFMPWT</sequence>
<feature type="transmembrane region" description="Helical" evidence="11">
    <location>
        <begin position="162"/>
        <end position="185"/>
    </location>
</feature>
<comment type="pathway">
    <text evidence="2 11">Glycolipid biosynthesis; glycosylphosphatidylinositol-anchor biosynthesis.</text>
</comment>
<dbReference type="EMBL" id="JARBJD010000228">
    <property type="protein sequence ID" value="KAK2946464.1"/>
    <property type="molecule type" value="Genomic_DNA"/>
</dbReference>
<evidence type="ECO:0000256" key="4">
    <source>
        <dbReference type="ARBA" id="ARBA00022502"/>
    </source>
</evidence>
<dbReference type="EC" id="2.4.1.-" evidence="11"/>
<keyword evidence="10 11" id="KW-0472">Membrane</keyword>
<feature type="transmembrane region" description="Helical" evidence="11">
    <location>
        <begin position="136"/>
        <end position="156"/>
    </location>
</feature>
<comment type="subcellular location">
    <subcellularLocation>
        <location evidence="1 11">Endoplasmic reticulum membrane</location>
        <topology evidence="1 11">Multi-pass membrane protein</topology>
    </subcellularLocation>
</comment>
<keyword evidence="4 11" id="KW-0337">GPI-anchor biosynthesis</keyword>
<comment type="similarity">
    <text evidence="3 11">Belongs to the PIGV family.</text>
</comment>
<protein>
    <recommendedName>
        <fullName evidence="11">GPI mannosyltransferase 2</fullName>
        <ecNumber evidence="11">2.4.1.-</ecNumber>
    </recommendedName>
</protein>
<keyword evidence="13" id="KW-1185">Reference proteome</keyword>
<evidence type="ECO:0000256" key="8">
    <source>
        <dbReference type="ARBA" id="ARBA00022824"/>
    </source>
</evidence>
<reference evidence="12 13" key="1">
    <citation type="journal article" date="2022" name="bioRxiv">
        <title>Genomics of Preaxostyla Flagellates Illuminates Evolutionary Transitions and the Path Towards Mitochondrial Loss.</title>
        <authorList>
            <person name="Novak L.V.F."/>
            <person name="Treitli S.C."/>
            <person name="Pyrih J."/>
            <person name="Halakuc P."/>
            <person name="Pipaliya S.V."/>
            <person name="Vacek V."/>
            <person name="Brzon O."/>
            <person name="Soukal P."/>
            <person name="Eme L."/>
            <person name="Dacks J.B."/>
            <person name="Karnkowska A."/>
            <person name="Elias M."/>
            <person name="Hampl V."/>
        </authorList>
    </citation>
    <scope>NUCLEOTIDE SEQUENCE [LARGE SCALE GENOMIC DNA]</scope>
    <source>
        <strain evidence="12">NAU3</strain>
        <tissue evidence="12">Gut</tissue>
    </source>
</reference>
<feature type="transmembrane region" description="Helical" evidence="11">
    <location>
        <begin position="401"/>
        <end position="425"/>
    </location>
</feature>
<dbReference type="PANTHER" id="PTHR12468:SF2">
    <property type="entry name" value="GPI MANNOSYLTRANSFERASE 2"/>
    <property type="match status" value="1"/>
</dbReference>
<dbReference type="GO" id="GO:0016757">
    <property type="term" value="F:glycosyltransferase activity"/>
    <property type="evidence" value="ECO:0007669"/>
    <property type="project" value="UniProtKB-KW"/>
</dbReference>
<feature type="transmembrane region" description="Helical" evidence="11">
    <location>
        <begin position="72"/>
        <end position="93"/>
    </location>
</feature>
<dbReference type="InterPro" id="IPR007315">
    <property type="entry name" value="PIG-V/Gpi18"/>
</dbReference>
<feature type="transmembrane region" description="Helical" evidence="11">
    <location>
        <begin position="302"/>
        <end position="323"/>
    </location>
</feature>
<evidence type="ECO:0000256" key="5">
    <source>
        <dbReference type="ARBA" id="ARBA00022676"/>
    </source>
</evidence>
<evidence type="ECO:0000256" key="7">
    <source>
        <dbReference type="ARBA" id="ARBA00022692"/>
    </source>
</evidence>
<organism evidence="12 13">
    <name type="scientific">Blattamonas nauphoetae</name>
    <dbReference type="NCBI Taxonomy" id="2049346"/>
    <lineage>
        <taxon>Eukaryota</taxon>
        <taxon>Metamonada</taxon>
        <taxon>Preaxostyla</taxon>
        <taxon>Oxymonadida</taxon>
        <taxon>Blattamonas</taxon>
    </lineage>
</organism>
<keyword evidence="9 11" id="KW-1133">Transmembrane helix</keyword>
<evidence type="ECO:0000313" key="13">
    <source>
        <dbReference type="Proteomes" id="UP001281761"/>
    </source>
</evidence>
<comment type="caution">
    <text evidence="12">The sequence shown here is derived from an EMBL/GenBank/DDBJ whole genome shotgun (WGS) entry which is preliminary data.</text>
</comment>
<name>A0ABQ9X561_9EUKA</name>
<evidence type="ECO:0000256" key="11">
    <source>
        <dbReference type="RuleBase" id="RU363112"/>
    </source>
</evidence>
<keyword evidence="5 11" id="KW-0328">Glycosyltransferase</keyword>
<feature type="transmembrane region" description="Helical" evidence="11">
    <location>
        <begin position="105"/>
        <end position="124"/>
    </location>
</feature>
<dbReference type="Proteomes" id="UP001281761">
    <property type="component" value="Unassembled WGS sequence"/>
</dbReference>
<evidence type="ECO:0000256" key="6">
    <source>
        <dbReference type="ARBA" id="ARBA00022679"/>
    </source>
</evidence>
<keyword evidence="8 11" id="KW-0256">Endoplasmic reticulum</keyword>
<dbReference type="Pfam" id="PF04188">
    <property type="entry name" value="Mannosyl_trans2"/>
    <property type="match status" value="1"/>
</dbReference>
<dbReference type="PANTHER" id="PTHR12468">
    <property type="entry name" value="GPI MANNOSYLTRANSFERASE 2"/>
    <property type="match status" value="1"/>
</dbReference>
<evidence type="ECO:0000313" key="12">
    <source>
        <dbReference type="EMBL" id="KAK2946464.1"/>
    </source>
</evidence>
<evidence type="ECO:0000256" key="3">
    <source>
        <dbReference type="ARBA" id="ARBA00008698"/>
    </source>
</evidence>
<feature type="transmembrane region" description="Helical" evidence="11">
    <location>
        <begin position="343"/>
        <end position="365"/>
    </location>
</feature>
<feature type="transmembrane region" description="Helical" evidence="11">
    <location>
        <begin position="40"/>
        <end position="60"/>
    </location>
</feature>
<comment type="function">
    <text evidence="11">Mannosyltransferase involved in glycosylphosphatidylinositol-anchor biosynthesis.</text>
</comment>
<keyword evidence="6 11" id="KW-0808">Transferase</keyword>
<keyword evidence="7 11" id="KW-0812">Transmembrane</keyword>
<gene>
    <name evidence="12" type="ORF">BLNAU_18629</name>
</gene>
<accession>A0ABQ9X561</accession>